<dbReference type="PANTHER" id="PTHR32432:SF3">
    <property type="entry name" value="ETHANOLAMINE UTILIZATION PROTEIN EUTJ"/>
    <property type="match status" value="1"/>
</dbReference>
<reference evidence="2 3" key="1">
    <citation type="journal article" date="2016" name="Nat. Commun.">
        <title>Thousands of microbial genomes shed light on interconnected biogeochemical processes in an aquifer system.</title>
        <authorList>
            <person name="Anantharaman K."/>
            <person name="Brown C.T."/>
            <person name="Hug L.A."/>
            <person name="Sharon I."/>
            <person name="Castelle C.J."/>
            <person name="Probst A.J."/>
            <person name="Thomas B.C."/>
            <person name="Singh A."/>
            <person name="Wilkins M.J."/>
            <person name="Karaoz U."/>
            <person name="Brodie E.L."/>
            <person name="Williams K.H."/>
            <person name="Hubbard S.S."/>
            <person name="Banfield J.F."/>
        </authorList>
    </citation>
    <scope>NUCLEOTIDE SEQUENCE [LARGE SCALE GENOMIC DNA]</scope>
</reference>
<accession>A0A1F6AFZ3</accession>
<dbReference type="Proteomes" id="UP000178759">
    <property type="component" value="Unassembled WGS sequence"/>
</dbReference>
<dbReference type="Gene3D" id="3.30.420.40">
    <property type="match status" value="2"/>
</dbReference>
<dbReference type="SUPFAM" id="SSF53067">
    <property type="entry name" value="Actin-like ATPase domain"/>
    <property type="match status" value="2"/>
</dbReference>
<sequence length="339" mass="36620">MNAILGVDIGSHSIKVVEISKDIKTASLLSAGSIPTPPGALSSNSSVDYEAVAVALKKLLKDIGAKSRDANVALPESQVFTRVIAVPQLSARELSSAMRWEAEQYIPLPLDQVNLDFTILRDSKQTGKSTMEALLVAAPKVLVEKYLTILELAEITPVGVETEIIAASRAVIRTTPSLRTVMVASLGAQTTDFAILEDGVLSFTRSISSGGEALSRALAQRLEFDISQAEEYKKIYGLETNKLEGKIVEAVKPIMDTIIGEMKRAIAFYEKEHPNQHVEVIILSGGTSKVPGMVVYIASEMNIETQLVNPWIGIKRDNRFTALDSQGPVFSVAVGLSLR</sequence>
<evidence type="ECO:0000313" key="3">
    <source>
        <dbReference type="Proteomes" id="UP000178759"/>
    </source>
</evidence>
<dbReference type="AlphaFoldDB" id="A0A1F6AFZ3"/>
<feature type="domain" description="SHS2" evidence="1">
    <location>
        <begin position="4"/>
        <end position="171"/>
    </location>
</feature>
<dbReference type="NCBIfam" id="TIGR01175">
    <property type="entry name" value="pilM"/>
    <property type="match status" value="1"/>
</dbReference>
<dbReference type="InterPro" id="IPR043129">
    <property type="entry name" value="ATPase_NBD"/>
</dbReference>
<dbReference type="Gene3D" id="3.30.1490.300">
    <property type="match status" value="1"/>
</dbReference>
<comment type="caution">
    <text evidence="2">The sequence shown here is derived from an EMBL/GenBank/DDBJ whole genome shotgun (WGS) entry which is preliminary data.</text>
</comment>
<dbReference type="SMART" id="SM00842">
    <property type="entry name" value="FtsA"/>
    <property type="match status" value="1"/>
</dbReference>
<proteinExistence type="predicted"/>
<dbReference type="PIRSF" id="PIRSF019169">
    <property type="entry name" value="PilM"/>
    <property type="match status" value="1"/>
</dbReference>
<dbReference type="Pfam" id="PF11104">
    <property type="entry name" value="PilM_2"/>
    <property type="match status" value="1"/>
</dbReference>
<dbReference type="CDD" id="cd24049">
    <property type="entry name" value="ASKHA_NBD_PilM"/>
    <property type="match status" value="1"/>
</dbReference>
<dbReference type="InterPro" id="IPR050696">
    <property type="entry name" value="FtsA/MreB"/>
</dbReference>
<dbReference type="GO" id="GO:0051301">
    <property type="term" value="P:cell division"/>
    <property type="evidence" value="ECO:0007669"/>
    <property type="project" value="InterPro"/>
</dbReference>
<name>A0A1F6AFZ3_9BACT</name>
<evidence type="ECO:0000259" key="1">
    <source>
        <dbReference type="SMART" id="SM00842"/>
    </source>
</evidence>
<dbReference type="PANTHER" id="PTHR32432">
    <property type="entry name" value="CELL DIVISION PROTEIN FTSA-RELATED"/>
    <property type="match status" value="1"/>
</dbReference>
<protein>
    <recommendedName>
        <fullName evidence="1">SHS2 domain-containing protein</fullName>
    </recommendedName>
</protein>
<evidence type="ECO:0000313" key="2">
    <source>
        <dbReference type="EMBL" id="OGG23678.1"/>
    </source>
</evidence>
<dbReference type="EMBL" id="MFJV01000001">
    <property type="protein sequence ID" value="OGG23678.1"/>
    <property type="molecule type" value="Genomic_DNA"/>
</dbReference>
<dbReference type="InterPro" id="IPR005883">
    <property type="entry name" value="PilM"/>
</dbReference>
<dbReference type="InterPro" id="IPR003494">
    <property type="entry name" value="SHS2_FtsA"/>
</dbReference>
<dbReference type="STRING" id="1798392.A3A79_00520"/>
<gene>
    <name evidence="2" type="ORF">A3A79_00520</name>
</gene>
<organism evidence="2 3">
    <name type="scientific">Candidatus Gottesmanbacteria bacterium RIFCSPLOWO2_01_FULL_43_11b</name>
    <dbReference type="NCBI Taxonomy" id="1798392"/>
    <lineage>
        <taxon>Bacteria</taxon>
        <taxon>Candidatus Gottesmaniibacteriota</taxon>
    </lineage>
</organism>